<dbReference type="AlphaFoldDB" id="A0A0A8ZKL2"/>
<organism evidence="1">
    <name type="scientific">Arundo donax</name>
    <name type="common">Giant reed</name>
    <name type="synonym">Donax arundinaceus</name>
    <dbReference type="NCBI Taxonomy" id="35708"/>
    <lineage>
        <taxon>Eukaryota</taxon>
        <taxon>Viridiplantae</taxon>
        <taxon>Streptophyta</taxon>
        <taxon>Embryophyta</taxon>
        <taxon>Tracheophyta</taxon>
        <taxon>Spermatophyta</taxon>
        <taxon>Magnoliopsida</taxon>
        <taxon>Liliopsida</taxon>
        <taxon>Poales</taxon>
        <taxon>Poaceae</taxon>
        <taxon>PACMAD clade</taxon>
        <taxon>Arundinoideae</taxon>
        <taxon>Arundineae</taxon>
        <taxon>Arundo</taxon>
    </lineage>
</organism>
<sequence length="24" mass="2687">MPKVFLILTSYHAYCLPTSLATNC</sequence>
<proteinExistence type="predicted"/>
<accession>A0A0A8ZKL2</accession>
<reference evidence="1" key="1">
    <citation type="submission" date="2014-09" db="EMBL/GenBank/DDBJ databases">
        <authorList>
            <person name="Magalhaes I.L.F."/>
            <person name="Oliveira U."/>
            <person name="Santos F.R."/>
            <person name="Vidigal T.H.D.A."/>
            <person name="Brescovit A.D."/>
            <person name="Santos A.J."/>
        </authorList>
    </citation>
    <scope>NUCLEOTIDE SEQUENCE</scope>
    <source>
        <tissue evidence="1">Shoot tissue taken approximately 20 cm above the soil surface</tissue>
    </source>
</reference>
<reference evidence="1" key="2">
    <citation type="journal article" date="2015" name="Data Brief">
        <title>Shoot transcriptome of the giant reed, Arundo donax.</title>
        <authorList>
            <person name="Barrero R.A."/>
            <person name="Guerrero F.D."/>
            <person name="Moolhuijzen P."/>
            <person name="Goolsby J.A."/>
            <person name="Tidwell J."/>
            <person name="Bellgard S.E."/>
            <person name="Bellgard M.I."/>
        </authorList>
    </citation>
    <scope>NUCLEOTIDE SEQUENCE</scope>
    <source>
        <tissue evidence="1">Shoot tissue taken approximately 20 cm above the soil surface</tissue>
    </source>
</reference>
<name>A0A0A8ZKL2_ARUDO</name>
<protein>
    <submittedName>
        <fullName evidence="1">Uncharacterized protein</fullName>
    </submittedName>
</protein>
<evidence type="ECO:0000313" key="1">
    <source>
        <dbReference type="EMBL" id="JAD38208.1"/>
    </source>
</evidence>
<dbReference type="EMBL" id="GBRH01259687">
    <property type="protein sequence ID" value="JAD38208.1"/>
    <property type="molecule type" value="Transcribed_RNA"/>
</dbReference>